<feature type="chain" id="PRO_5023851216" evidence="6">
    <location>
        <begin position="26"/>
        <end position="358"/>
    </location>
</feature>
<evidence type="ECO:0000256" key="1">
    <source>
        <dbReference type="ARBA" id="ARBA00004141"/>
    </source>
</evidence>
<organism evidence="8 9">
    <name type="scientific">Monodelphis domestica</name>
    <name type="common">Gray short-tailed opossum</name>
    <dbReference type="NCBI Taxonomy" id="13616"/>
    <lineage>
        <taxon>Eukaryota</taxon>
        <taxon>Metazoa</taxon>
        <taxon>Chordata</taxon>
        <taxon>Craniata</taxon>
        <taxon>Vertebrata</taxon>
        <taxon>Euteleostomi</taxon>
        <taxon>Mammalia</taxon>
        <taxon>Metatheria</taxon>
        <taxon>Didelphimorphia</taxon>
        <taxon>Didelphidae</taxon>
        <taxon>Monodelphis</taxon>
    </lineage>
</organism>
<feature type="transmembrane region" description="Helical" evidence="5">
    <location>
        <begin position="173"/>
        <end position="194"/>
    </location>
</feature>
<proteinExistence type="predicted"/>
<dbReference type="Proteomes" id="UP000002280">
    <property type="component" value="Chromosome 1"/>
</dbReference>
<feature type="transmembrane region" description="Helical" evidence="5">
    <location>
        <begin position="214"/>
        <end position="237"/>
    </location>
</feature>
<dbReference type="AlphaFoldDB" id="A0A5F8HB68"/>
<feature type="transmembrane region" description="Helical" evidence="5">
    <location>
        <begin position="41"/>
        <end position="61"/>
    </location>
</feature>
<evidence type="ECO:0000259" key="7">
    <source>
        <dbReference type="Pfam" id="PF01490"/>
    </source>
</evidence>
<feature type="domain" description="Amino acid transporter transmembrane" evidence="7">
    <location>
        <begin position="3"/>
        <end position="313"/>
    </location>
</feature>
<dbReference type="InterPro" id="IPR013057">
    <property type="entry name" value="AA_transpt_TM"/>
</dbReference>
<keyword evidence="9" id="KW-1185">Reference proteome</keyword>
<comment type="subcellular location">
    <subcellularLocation>
        <location evidence="1">Membrane</location>
        <topology evidence="1">Multi-pass membrane protein</topology>
    </subcellularLocation>
</comment>
<accession>A0A5F8HB68</accession>
<evidence type="ECO:0000313" key="8">
    <source>
        <dbReference type="Ensembl" id="ENSMODP00000057221.1"/>
    </source>
</evidence>
<feature type="transmembrane region" description="Helical" evidence="5">
    <location>
        <begin position="291"/>
        <end position="312"/>
    </location>
</feature>
<sequence length="358" mass="39221">MGLLVSLVFLITGLVILGYAASVSGQSTYQGVVRVLCGPAIGKLCEICFIVDMFMISVAFLKVVGDQMEKCNVSTVPQPWYTDQRFTMSILCVFIIFPLSAPREIIVCSAPLMLAGVSVFLFIKHLVSSIYRPSSWLAVFNVFPTICFGFQCHEASVSIYCSMYNQNLSHWTIVSVASMLACCLIYSLTGLYGFLTFGDNVSADVLMSYPGSDITVIVARFLFGVSIVTVYPITLLLGRSVIQDFWLSCSNVWGCGECVDPSETWVRVLLTGLWVATTLLLALFVPDIGEVIKVIGGISAFFIFIFPGEHLLLQRLWLSSCFTSKDSRSSLIFWGVVSILVGAFIFGQSTSSAILDLL</sequence>
<dbReference type="PANTHER" id="PTHR22950:SF226">
    <property type="entry name" value="SODIUM-COUPLED NEUTRAL AMINO ACID TRANSPORTER 8-RELATED"/>
    <property type="match status" value="1"/>
</dbReference>
<keyword evidence="3 5" id="KW-1133">Transmembrane helix</keyword>
<dbReference type="GO" id="GO:0016020">
    <property type="term" value="C:membrane"/>
    <property type="evidence" value="ECO:0007669"/>
    <property type="project" value="UniProtKB-SubCell"/>
</dbReference>
<dbReference type="GeneTree" id="ENSGT00940000157764"/>
<dbReference type="Ensembl" id="ENSMODT00000053478.1">
    <property type="protein sequence ID" value="ENSMODP00000057221.1"/>
    <property type="gene ID" value="ENSMODG00000005002.4"/>
</dbReference>
<evidence type="ECO:0000256" key="3">
    <source>
        <dbReference type="ARBA" id="ARBA00022989"/>
    </source>
</evidence>
<feature type="transmembrane region" description="Helical" evidence="5">
    <location>
        <begin position="265"/>
        <end position="285"/>
    </location>
</feature>
<gene>
    <name evidence="8" type="primary">SLC38A8</name>
</gene>
<evidence type="ECO:0000256" key="6">
    <source>
        <dbReference type="SAM" id="SignalP"/>
    </source>
</evidence>
<keyword evidence="4 5" id="KW-0472">Membrane</keyword>
<reference evidence="8" key="2">
    <citation type="submission" date="2025-08" db="UniProtKB">
        <authorList>
            <consortium name="Ensembl"/>
        </authorList>
    </citation>
    <scope>IDENTIFICATION</scope>
</reference>
<evidence type="ECO:0000256" key="5">
    <source>
        <dbReference type="SAM" id="Phobius"/>
    </source>
</evidence>
<reference evidence="8" key="3">
    <citation type="submission" date="2025-09" db="UniProtKB">
        <authorList>
            <consortium name="Ensembl"/>
        </authorList>
    </citation>
    <scope>IDENTIFICATION</scope>
</reference>
<evidence type="ECO:0000313" key="9">
    <source>
        <dbReference type="Proteomes" id="UP000002280"/>
    </source>
</evidence>
<evidence type="ECO:0000256" key="4">
    <source>
        <dbReference type="ARBA" id="ARBA00023136"/>
    </source>
</evidence>
<feature type="transmembrane region" description="Helical" evidence="5">
    <location>
        <begin position="105"/>
        <end position="123"/>
    </location>
</feature>
<reference evidence="8 9" key="1">
    <citation type="journal article" date="2007" name="Nature">
        <title>Genome of the marsupial Monodelphis domestica reveals innovation in non-coding sequences.</title>
        <authorList>
            <person name="Mikkelsen T.S."/>
            <person name="Wakefield M.J."/>
            <person name="Aken B."/>
            <person name="Amemiya C.T."/>
            <person name="Chang J.L."/>
            <person name="Duke S."/>
            <person name="Garber M."/>
            <person name="Gentles A.J."/>
            <person name="Goodstadt L."/>
            <person name="Heger A."/>
            <person name="Jurka J."/>
            <person name="Kamal M."/>
            <person name="Mauceli E."/>
            <person name="Searle S.M."/>
            <person name="Sharpe T."/>
            <person name="Baker M.L."/>
            <person name="Batzer M.A."/>
            <person name="Benos P.V."/>
            <person name="Belov K."/>
            <person name="Clamp M."/>
            <person name="Cook A."/>
            <person name="Cuff J."/>
            <person name="Das R."/>
            <person name="Davidow L."/>
            <person name="Deakin J.E."/>
            <person name="Fazzari M.J."/>
            <person name="Glass J.L."/>
            <person name="Grabherr M."/>
            <person name="Greally J.M."/>
            <person name="Gu W."/>
            <person name="Hore T.A."/>
            <person name="Huttley G.A."/>
            <person name="Kleber M."/>
            <person name="Jirtle R.L."/>
            <person name="Koina E."/>
            <person name="Lee J.T."/>
            <person name="Mahony S."/>
            <person name="Marra M.A."/>
            <person name="Miller R.D."/>
            <person name="Nicholls R.D."/>
            <person name="Oda M."/>
            <person name="Papenfuss A.T."/>
            <person name="Parra Z.E."/>
            <person name="Pollock D.D."/>
            <person name="Ray D.A."/>
            <person name="Schein J.E."/>
            <person name="Speed T.P."/>
            <person name="Thompson K."/>
            <person name="VandeBerg J.L."/>
            <person name="Wade C.M."/>
            <person name="Walker J.A."/>
            <person name="Waters P.D."/>
            <person name="Webber C."/>
            <person name="Weidman J.R."/>
            <person name="Xie X."/>
            <person name="Zody M.C."/>
            <person name="Baldwin J."/>
            <person name="Abdouelleil A."/>
            <person name="Abdulkadir J."/>
            <person name="Abebe A."/>
            <person name="Abera B."/>
            <person name="Abreu J."/>
            <person name="Acer S.C."/>
            <person name="Aftuck L."/>
            <person name="Alexander A."/>
            <person name="An P."/>
            <person name="Anderson E."/>
            <person name="Anderson S."/>
            <person name="Arachi H."/>
            <person name="Azer M."/>
            <person name="Bachantsang P."/>
            <person name="Barry A."/>
            <person name="Bayul T."/>
            <person name="Berlin A."/>
            <person name="Bessette D."/>
            <person name="Bloom T."/>
            <person name="Bloom T."/>
            <person name="Boguslavskiy L."/>
            <person name="Bonnet C."/>
            <person name="Boukhgalter B."/>
            <person name="Bourzgui I."/>
            <person name="Brown A."/>
            <person name="Cahill P."/>
            <person name="Channer S."/>
            <person name="Cheshatsang Y."/>
            <person name="Chuda L."/>
            <person name="Citroen M."/>
            <person name="Collymore A."/>
            <person name="Cooke P."/>
            <person name="Costello M."/>
            <person name="D'Aco K."/>
            <person name="Daza R."/>
            <person name="De Haan G."/>
            <person name="DeGray S."/>
            <person name="DeMaso C."/>
            <person name="Dhargay N."/>
            <person name="Dooley K."/>
            <person name="Dooley E."/>
            <person name="Doricent M."/>
            <person name="Dorje P."/>
            <person name="Dorjee K."/>
            <person name="Dupes A."/>
            <person name="Elong R."/>
            <person name="Falk J."/>
            <person name="Farina A."/>
            <person name="Faro S."/>
            <person name="Ferguson D."/>
            <person name="Fisher S."/>
            <person name="Foley C.D."/>
            <person name="Franke A."/>
            <person name="Friedrich D."/>
            <person name="Gadbois L."/>
            <person name="Gearin G."/>
            <person name="Gearin C.R."/>
            <person name="Giannoukos G."/>
            <person name="Goode T."/>
            <person name="Graham J."/>
            <person name="Grandbois E."/>
            <person name="Grewal S."/>
            <person name="Gyaltsen K."/>
            <person name="Hafez N."/>
            <person name="Hagos B."/>
            <person name="Hall J."/>
            <person name="Henson C."/>
            <person name="Hollinger A."/>
            <person name="Honan T."/>
            <person name="Huard M.D."/>
            <person name="Hughes L."/>
            <person name="Hurhula B."/>
            <person name="Husby M.E."/>
            <person name="Kamat A."/>
            <person name="Kanga B."/>
            <person name="Kashin S."/>
            <person name="Khazanovich D."/>
            <person name="Kisner P."/>
            <person name="Lance K."/>
            <person name="Lara M."/>
            <person name="Lee W."/>
            <person name="Lennon N."/>
            <person name="Letendre F."/>
            <person name="LeVine R."/>
            <person name="Lipovsky A."/>
            <person name="Liu X."/>
            <person name="Liu J."/>
            <person name="Liu S."/>
            <person name="Lokyitsang T."/>
            <person name="Lokyitsang Y."/>
            <person name="Lubonja R."/>
            <person name="Lui A."/>
            <person name="MacDonald P."/>
            <person name="Magnisalis V."/>
            <person name="Maru K."/>
            <person name="Matthews C."/>
            <person name="McCusker W."/>
            <person name="McDonough S."/>
            <person name="Mehta T."/>
            <person name="Meldrim J."/>
            <person name="Meneus L."/>
            <person name="Mihai O."/>
            <person name="Mihalev A."/>
            <person name="Mihova T."/>
            <person name="Mittelman R."/>
            <person name="Mlenga V."/>
            <person name="Montmayeur A."/>
            <person name="Mulrain L."/>
            <person name="Navidi A."/>
            <person name="Naylor J."/>
            <person name="Negash T."/>
            <person name="Nguyen T."/>
            <person name="Nguyen N."/>
            <person name="Nicol R."/>
            <person name="Norbu C."/>
            <person name="Norbu N."/>
            <person name="Novod N."/>
            <person name="O'Neill B."/>
            <person name="Osman S."/>
            <person name="Markiewicz E."/>
            <person name="Oyono O.L."/>
            <person name="Patti C."/>
            <person name="Phunkhang P."/>
            <person name="Pierre F."/>
            <person name="Priest M."/>
            <person name="Raghuraman S."/>
            <person name="Rege F."/>
            <person name="Reyes R."/>
            <person name="Rise C."/>
            <person name="Rogov P."/>
            <person name="Ross K."/>
            <person name="Ryan E."/>
            <person name="Settipalli S."/>
            <person name="Shea T."/>
            <person name="Sherpa N."/>
            <person name="Shi L."/>
            <person name="Shih D."/>
            <person name="Sparrow T."/>
            <person name="Spaulding J."/>
            <person name="Stalker J."/>
            <person name="Stange-Thomann N."/>
            <person name="Stavropoulos S."/>
            <person name="Stone C."/>
            <person name="Strader C."/>
            <person name="Tesfaye S."/>
            <person name="Thomson T."/>
            <person name="Thoulutsang Y."/>
            <person name="Thoulutsang D."/>
            <person name="Topham K."/>
            <person name="Topping I."/>
            <person name="Tsamla T."/>
            <person name="Vassiliev H."/>
            <person name="Vo A."/>
            <person name="Wangchuk T."/>
            <person name="Wangdi T."/>
            <person name="Weiand M."/>
            <person name="Wilkinson J."/>
            <person name="Wilson A."/>
            <person name="Yadav S."/>
            <person name="Young G."/>
            <person name="Yu Q."/>
            <person name="Zembek L."/>
            <person name="Zhong D."/>
            <person name="Zimmer A."/>
            <person name="Zwirko Z."/>
            <person name="Jaffe D.B."/>
            <person name="Alvarez P."/>
            <person name="Brockman W."/>
            <person name="Butler J."/>
            <person name="Chin C."/>
            <person name="Gnerre S."/>
            <person name="MacCallum I."/>
            <person name="Graves J.A."/>
            <person name="Ponting C.P."/>
            <person name="Breen M."/>
            <person name="Samollow P.B."/>
            <person name="Lander E.S."/>
            <person name="Lindblad-Toh K."/>
        </authorList>
    </citation>
    <scope>NUCLEOTIDE SEQUENCE [LARGE SCALE GENOMIC DNA]</scope>
</reference>
<dbReference type="Bgee" id="ENSMODG00000005002">
    <property type="expression patterns" value="Expressed in skeleton of lower jaw and 10 other cell types or tissues"/>
</dbReference>
<protein>
    <submittedName>
        <fullName evidence="8">Solute carrier family 38 member 8</fullName>
    </submittedName>
</protein>
<evidence type="ECO:0000256" key="2">
    <source>
        <dbReference type="ARBA" id="ARBA00022692"/>
    </source>
</evidence>
<feature type="transmembrane region" description="Helical" evidence="5">
    <location>
        <begin position="332"/>
        <end position="355"/>
    </location>
</feature>
<dbReference type="PANTHER" id="PTHR22950">
    <property type="entry name" value="AMINO ACID TRANSPORTER"/>
    <property type="match status" value="1"/>
</dbReference>
<feature type="signal peptide" evidence="6">
    <location>
        <begin position="1"/>
        <end position="25"/>
    </location>
</feature>
<keyword evidence="6" id="KW-0732">Signal</keyword>
<keyword evidence="2 5" id="KW-0812">Transmembrane</keyword>
<name>A0A5F8HB68_MONDO</name>
<dbReference type="Pfam" id="PF01490">
    <property type="entry name" value="Aa_trans"/>
    <property type="match status" value="1"/>
</dbReference>